<gene>
    <name evidence="10" type="primary">ALDH3A2_1</name>
    <name evidence="10" type="ORF">DERF_000254</name>
</gene>
<dbReference type="AlphaFoldDB" id="A0A922I9K9"/>
<keyword evidence="8" id="KW-1133">Transmembrane helix</keyword>
<accession>A0A922I9K9</accession>
<keyword evidence="11" id="KW-1185">Reference proteome</keyword>
<keyword evidence="2 4" id="KW-0560">Oxidoreductase</keyword>
<keyword evidence="8" id="KW-0812">Transmembrane</keyword>
<comment type="similarity">
    <text evidence="1 4 7">Belongs to the aldehyde dehydrogenase family.</text>
</comment>
<feature type="active site" evidence="5 6">
    <location>
        <position position="246"/>
    </location>
</feature>
<dbReference type="InterPro" id="IPR016163">
    <property type="entry name" value="Ald_DH_C"/>
</dbReference>
<dbReference type="InterPro" id="IPR016161">
    <property type="entry name" value="Ald_DH/histidinol_DH"/>
</dbReference>
<dbReference type="EMBL" id="ASGP02000001">
    <property type="protein sequence ID" value="KAH9526146.1"/>
    <property type="molecule type" value="Genomic_DNA"/>
</dbReference>
<organism evidence="10 11">
    <name type="scientific">Dermatophagoides farinae</name>
    <name type="common">American house dust mite</name>
    <dbReference type="NCBI Taxonomy" id="6954"/>
    <lineage>
        <taxon>Eukaryota</taxon>
        <taxon>Metazoa</taxon>
        <taxon>Ecdysozoa</taxon>
        <taxon>Arthropoda</taxon>
        <taxon>Chelicerata</taxon>
        <taxon>Arachnida</taxon>
        <taxon>Acari</taxon>
        <taxon>Acariformes</taxon>
        <taxon>Sarcoptiformes</taxon>
        <taxon>Astigmata</taxon>
        <taxon>Psoroptidia</taxon>
        <taxon>Analgoidea</taxon>
        <taxon>Pyroglyphidae</taxon>
        <taxon>Dermatophagoidinae</taxon>
        <taxon>Dermatophagoides</taxon>
    </lineage>
</organism>
<dbReference type="GO" id="GO:0004029">
    <property type="term" value="F:aldehyde dehydrogenase (NAD+) activity"/>
    <property type="evidence" value="ECO:0007669"/>
    <property type="project" value="TreeGrafter"/>
</dbReference>
<feature type="transmembrane region" description="Helical" evidence="8">
    <location>
        <begin position="511"/>
        <end position="531"/>
    </location>
</feature>
<evidence type="ECO:0000313" key="11">
    <source>
        <dbReference type="Proteomes" id="UP000790347"/>
    </source>
</evidence>
<evidence type="ECO:0000256" key="2">
    <source>
        <dbReference type="ARBA" id="ARBA00023002"/>
    </source>
</evidence>
<dbReference type="PIRSF" id="PIRSF036492">
    <property type="entry name" value="ALDH"/>
    <property type="match status" value="1"/>
</dbReference>
<dbReference type="PROSITE" id="PS00687">
    <property type="entry name" value="ALDEHYDE_DEHYDR_GLU"/>
    <property type="match status" value="1"/>
</dbReference>
<dbReference type="InterPro" id="IPR012394">
    <property type="entry name" value="Aldehyde_DH_NAD(P)"/>
</dbReference>
<dbReference type="PANTHER" id="PTHR43570">
    <property type="entry name" value="ALDEHYDE DEHYDROGENASE"/>
    <property type="match status" value="1"/>
</dbReference>
<dbReference type="Gene3D" id="3.40.605.10">
    <property type="entry name" value="Aldehyde Dehydrogenase, Chain A, domain 1"/>
    <property type="match status" value="1"/>
</dbReference>
<reference evidence="10" key="2">
    <citation type="journal article" date="2022" name="Res Sq">
        <title>Comparative Genomics Reveals Insights into the Divergent Evolution of Astigmatic Mites and Household Pest Adaptations.</title>
        <authorList>
            <person name="Xiong Q."/>
            <person name="Wan A.T.-Y."/>
            <person name="Liu X.-Y."/>
            <person name="Fung C.S.-H."/>
            <person name="Xiao X."/>
            <person name="Malainual N."/>
            <person name="Hou J."/>
            <person name="Wang L."/>
            <person name="Wang M."/>
            <person name="Yang K."/>
            <person name="Cui Y."/>
            <person name="Leung E."/>
            <person name="Nong W."/>
            <person name="Shin S.-K."/>
            <person name="Au S."/>
            <person name="Jeong K.Y."/>
            <person name="Chew F.T."/>
            <person name="Hui J."/>
            <person name="Leung T.F."/>
            <person name="Tungtrongchitr A."/>
            <person name="Zhong N."/>
            <person name="Liu Z."/>
            <person name="Tsui S."/>
        </authorList>
    </citation>
    <scope>NUCLEOTIDE SEQUENCE</scope>
    <source>
        <strain evidence="10">Derf</strain>
        <tissue evidence="10">Whole organism</tissue>
    </source>
</reference>
<name>A0A922I9K9_DERFA</name>
<evidence type="ECO:0000256" key="6">
    <source>
        <dbReference type="PROSITE-ProRule" id="PRU10007"/>
    </source>
</evidence>
<dbReference type="SUPFAM" id="SSF53720">
    <property type="entry name" value="ALDH-like"/>
    <property type="match status" value="1"/>
</dbReference>
<feature type="active site" evidence="5">
    <location>
        <position position="280"/>
    </location>
</feature>
<dbReference type="GO" id="GO:0006081">
    <property type="term" value="P:aldehyde metabolic process"/>
    <property type="evidence" value="ECO:0007669"/>
    <property type="project" value="InterPro"/>
</dbReference>
<protein>
    <recommendedName>
        <fullName evidence="4">Aldehyde dehydrogenase</fullName>
    </recommendedName>
</protein>
<evidence type="ECO:0000256" key="4">
    <source>
        <dbReference type="PIRNR" id="PIRNR036492"/>
    </source>
</evidence>
<proteinExistence type="inferred from homology"/>
<dbReference type="Proteomes" id="UP000790347">
    <property type="component" value="Unassembled WGS sequence"/>
</dbReference>
<feature type="domain" description="Aldehyde dehydrogenase" evidence="9">
    <location>
        <begin position="37"/>
        <end position="466"/>
    </location>
</feature>
<evidence type="ECO:0000256" key="8">
    <source>
        <dbReference type="SAM" id="Phobius"/>
    </source>
</evidence>
<dbReference type="Gene3D" id="3.40.309.10">
    <property type="entry name" value="Aldehyde Dehydrogenase, Chain A, domain 2"/>
    <property type="match status" value="1"/>
</dbReference>
<evidence type="ECO:0000256" key="3">
    <source>
        <dbReference type="ARBA" id="ARBA00023027"/>
    </source>
</evidence>
<reference evidence="10" key="1">
    <citation type="submission" date="2013-05" db="EMBL/GenBank/DDBJ databases">
        <authorList>
            <person name="Yim A.K.Y."/>
            <person name="Chan T.F."/>
            <person name="Ji K.M."/>
            <person name="Liu X.Y."/>
            <person name="Zhou J.W."/>
            <person name="Li R.Q."/>
            <person name="Yang K.Y."/>
            <person name="Li J."/>
            <person name="Li M."/>
            <person name="Law P.T.W."/>
            <person name="Wu Y.L."/>
            <person name="Cai Z.L."/>
            <person name="Qin H."/>
            <person name="Bao Y."/>
            <person name="Leung R.K.K."/>
            <person name="Ng P.K.S."/>
            <person name="Zou J."/>
            <person name="Zhong X.J."/>
            <person name="Ran P.X."/>
            <person name="Zhong N.S."/>
            <person name="Liu Z.G."/>
            <person name="Tsui S.K.W."/>
        </authorList>
    </citation>
    <scope>NUCLEOTIDE SEQUENCE</scope>
    <source>
        <strain evidence="10">Derf</strain>
        <tissue evidence="10">Whole organism</tissue>
    </source>
</reference>
<dbReference type="GO" id="GO:0005737">
    <property type="term" value="C:cytoplasm"/>
    <property type="evidence" value="ECO:0007669"/>
    <property type="project" value="TreeGrafter"/>
</dbReference>
<evidence type="ECO:0000256" key="5">
    <source>
        <dbReference type="PIRSR" id="PIRSR036492-1"/>
    </source>
</evidence>
<keyword evidence="8" id="KW-0472">Membrane</keyword>
<dbReference type="FunFam" id="3.40.605.10:FF:000004">
    <property type="entry name" value="Aldehyde dehydrogenase"/>
    <property type="match status" value="1"/>
</dbReference>
<dbReference type="FunFam" id="3.40.309.10:FF:000003">
    <property type="entry name" value="Aldehyde dehydrogenase"/>
    <property type="match status" value="1"/>
</dbReference>
<dbReference type="PANTHER" id="PTHR43570:SF16">
    <property type="entry name" value="ALDEHYDE DEHYDROGENASE TYPE III, ISOFORM Q"/>
    <property type="match status" value="1"/>
</dbReference>
<keyword evidence="3" id="KW-0520">NAD</keyword>
<sequence length="536" mass="60962">MTKLFRQISENDSACLIMVEQDDNTSLPPPYSESFVENYLQALLKARDAFHRNITKDINFRIKQLEQLKRCLNENQEEIVKALDADFRKPRMETIISEIDFVTKDIEYQLKHIREYIKPRYVEKKGVATLLDNCHVKHEPYGVVLIFSAWNYPVQLLLSPLVGAITAGNCAIIKPSEVASNCEKLMAELLPRYLDRECFHVITGGPEEATRMLNERFDMVFFTGSTSIGKMVYNSASKFLTPVVLELGGKSPVYMDDSINMEIAVRRLLWGKCMNSGQICIAPDYLLCTKEVKEKFINIANKVLKDFFEGDAKKSESFARIINDKNFDRLQNLINSTNGKIVIGGDTDKETRYISPTIVTDVISSDSLMKEEIFGPILPIITIDSVEEAIEFIKRGEKPLTMYLFTNKKQVYQKFINETSSGSVAVNETILQMTVDEMPFGGVGPSGIGNYHGRFSFEAFSHKKSVMIKDYNPIIELIASCRYPPYNESKLKKLRMLVGRTFIDDVNFGKLFGYLMTFLFGAIAAITVFILNDKFL</sequence>
<comment type="caution">
    <text evidence="10">The sequence shown here is derived from an EMBL/GenBank/DDBJ whole genome shotgun (WGS) entry which is preliminary data.</text>
</comment>
<dbReference type="InterPro" id="IPR016162">
    <property type="entry name" value="Ald_DH_N"/>
</dbReference>
<evidence type="ECO:0000313" key="10">
    <source>
        <dbReference type="EMBL" id="KAH9526146.1"/>
    </source>
</evidence>
<dbReference type="InterPro" id="IPR015590">
    <property type="entry name" value="Aldehyde_DH_dom"/>
</dbReference>
<dbReference type="Pfam" id="PF00171">
    <property type="entry name" value="Aldedh"/>
    <property type="match status" value="1"/>
</dbReference>
<evidence type="ECO:0000256" key="7">
    <source>
        <dbReference type="RuleBase" id="RU003345"/>
    </source>
</evidence>
<dbReference type="InterPro" id="IPR029510">
    <property type="entry name" value="Ald_DH_CS_GLU"/>
</dbReference>
<evidence type="ECO:0000256" key="1">
    <source>
        <dbReference type="ARBA" id="ARBA00009986"/>
    </source>
</evidence>
<evidence type="ECO:0000259" key="9">
    <source>
        <dbReference type="Pfam" id="PF00171"/>
    </source>
</evidence>